<dbReference type="InterPro" id="IPR027417">
    <property type="entry name" value="P-loop_NTPase"/>
</dbReference>
<reference evidence="1" key="1">
    <citation type="submission" date="2020-11" db="EMBL/GenBank/DDBJ databases">
        <authorList>
            <person name="Tran Van P."/>
        </authorList>
    </citation>
    <scope>NUCLEOTIDE SEQUENCE</scope>
</reference>
<evidence type="ECO:0000313" key="2">
    <source>
        <dbReference type="Proteomes" id="UP000759131"/>
    </source>
</evidence>
<dbReference type="Proteomes" id="UP000759131">
    <property type="component" value="Unassembled WGS sequence"/>
</dbReference>
<gene>
    <name evidence="1" type="ORF">OSB1V03_LOCUS14850</name>
</gene>
<dbReference type="Gene3D" id="3.40.50.300">
    <property type="entry name" value="P-loop containing nucleotide triphosphate hydrolases"/>
    <property type="match status" value="1"/>
</dbReference>
<organism evidence="1">
    <name type="scientific">Medioppia subpectinata</name>
    <dbReference type="NCBI Taxonomy" id="1979941"/>
    <lineage>
        <taxon>Eukaryota</taxon>
        <taxon>Metazoa</taxon>
        <taxon>Ecdysozoa</taxon>
        <taxon>Arthropoda</taxon>
        <taxon>Chelicerata</taxon>
        <taxon>Arachnida</taxon>
        <taxon>Acari</taxon>
        <taxon>Acariformes</taxon>
        <taxon>Sarcoptiformes</taxon>
        <taxon>Oribatida</taxon>
        <taxon>Brachypylina</taxon>
        <taxon>Oppioidea</taxon>
        <taxon>Oppiidae</taxon>
        <taxon>Medioppia</taxon>
    </lineage>
</organism>
<dbReference type="PANTHER" id="PTHR43721:SF3">
    <property type="entry name" value="GTP-BINDING PROTEIN 2"/>
    <property type="match status" value="1"/>
</dbReference>
<dbReference type="GO" id="GO:0003746">
    <property type="term" value="F:translation elongation factor activity"/>
    <property type="evidence" value="ECO:0007669"/>
    <property type="project" value="TreeGrafter"/>
</dbReference>
<dbReference type="InterPro" id="IPR050055">
    <property type="entry name" value="EF-Tu_GTPase"/>
</dbReference>
<accession>A0A7R9L3Z0</accession>
<dbReference type="OrthoDB" id="248233at2759"/>
<proteinExistence type="predicted"/>
<keyword evidence="2" id="KW-1185">Reference proteome</keyword>
<sequence>MDPLLSLFGNDLDTDEEDLMGDNGIDMSGKTLLSGSDCLPPECEEGNVEYKLKLINPSKYRFEHLVTQMKWRLREGHGEAIYEIGVEDKGLLIGLSDDEVNASMQTLYLMAEKLGATLTVLRERIITGDENSKIYKYTDCQQKCRKAIEVLVRKVPDDQQTIELRIAVLGNVETGKSTLLGVLTQGELDNGRGSARLNLFRHRHEIQTGRTSSISKEILGFDNKGVPITYNIPVRVESEDDVITYGSRLTTDHIIPIFTVSCVSGQGLDLLYRFLYVLPPSMTVKDRERLIQSDVEFQVDETFQVPEVGQ</sequence>
<evidence type="ECO:0000313" key="1">
    <source>
        <dbReference type="EMBL" id="CAD7634454.1"/>
    </source>
</evidence>
<dbReference type="AlphaFoldDB" id="A0A7R9L3Z0"/>
<protein>
    <submittedName>
        <fullName evidence="1">Uncharacterized protein</fullName>
    </submittedName>
</protein>
<dbReference type="SUPFAM" id="SSF52540">
    <property type="entry name" value="P-loop containing nucleoside triphosphate hydrolases"/>
    <property type="match status" value="1"/>
</dbReference>
<name>A0A7R9L3Z0_9ACAR</name>
<dbReference type="EMBL" id="CAJPIZ010014672">
    <property type="protein sequence ID" value="CAG2114884.1"/>
    <property type="molecule type" value="Genomic_DNA"/>
</dbReference>
<dbReference type="PANTHER" id="PTHR43721">
    <property type="entry name" value="ELONGATION FACTOR TU-RELATED"/>
    <property type="match status" value="1"/>
</dbReference>
<dbReference type="EMBL" id="OC869247">
    <property type="protein sequence ID" value="CAD7634454.1"/>
    <property type="molecule type" value="Genomic_DNA"/>
</dbReference>